<protein>
    <submittedName>
        <fullName evidence="1">Uncharacterized protein</fullName>
    </submittedName>
</protein>
<evidence type="ECO:0000313" key="1">
    <source>
        <dbReference type="EMBL" id="KAJ0015260.1"/>
    </source>
</evidence>
<name>A0ACC0XFS3_9ROSI</name>
<sequence length="107" mass="12265">MGFALWGMKSCFLHVDFRSVAARTRDEGCYFHGGQISRFGGLGLRSIWGRKPGFKLWGINLSFLDVFFRSAMARTWFRVCDFAVDRFGLGLGFVFVRLANWAKLIWG</sequence>
<keyword evidence="2" id="KW-1185">Reference proteome</keyword>
<evidence type="ECO:0000313" key="2">
    <source>
        <dbReference type="Proteomes" id="UP001163603"/>
    </source>
</evidence>
<reference evidence="2" key="1">
    <citation type="journal article" date="2023" name="G3 (Bethesda)">
        <title>Genome assembly and association tests identify interacting loci associated with vigor, precocity, and sex in interspecific pistachio rootstocks.</title>
        <authorList>
            <person name="Palmer W."/>
            <person name="Jacygrad E."/>
            <person name="Sagayaradj S."/>
            <person name="Cavanaugh K."/>
            <person name="Han R."/>
            <person name="Bertier L."/>
            <person name="Beede B."/>
            <person name="Kafkas S."/>
            <person name="Golino D."/>
            <person name="Preece J."/>
            <person name="Michelmore R."/>
        </authorList>
    </citation>
    <scope>NUCLEOTIDE SEQUENCE [LARGE SCALE GENOMIC DNA]</scope>
</reference>
<accession>A0ACC0XFS3</accession>
<dbReference type="EMBL" id="CM047748">
    <property type="protein sequence ID" value="KAJ0015260.1"/>
    <property type="molecule type" value="Genomic_DNA"/>
</dbReference>
<gene>
    <name evidence="1" type="ORF">Pint_20813</name>
</gene>
<comment type="caution">
    <text evidence="1">The sequence shown here is derived from an EMBL/GenBank/DDBJ whole genome shotgun (WGS) entry which is preliminary data.</text>
</comment>
<organism evidence="1 2">
    <name type="scientific">Pistacia integerrima</name>
    <dbReference type="NCBI Taxonomy" id="434235"/>
    <lineage>
        <taxon>Eukaryota</taxon>
        <taxon>Viridiplantae</taxon>
        <taxon>Streptophyta</taxon>
        <taxon>Embryophyta</taxon>
        <taxon>Tracheophyta</taxon>
        <taxon>Spermatophyta</taxon>
        <taxon>Magnoliopsida</taxon>
        <taxon>eudicotyledons</taxon>
        <taxon>Gunneridae</taxon>
        <taxon>Pentapetalae</taxon>
        <taxon>rosids</taxon>
        <taxon>malvids</taxon>
        <taxon>Sapindales</taxon>
        <taxon>Anacardiaceae</taxon>
        <taxon>Pistacia</taxon>
    </lineage>
</organism>
<dbReference type="Proteomes" id="UP001163603">
    <property type="component" value="Chromosome 13"/>
</dbReference>
<proteinExistence type="predicted"/>